<accession>A0A3B0VVM7</accession>
<dbReference type="AlphaFoldDB" id="A0A3B0VVM7"/>
<sequence>MLMIRLWLFIVILTVISWLVLKLVRKPLHIGWVFLFWIVVVIGSAVLLYGISIWFAGM</sequence>
<keyword evidence="1" id="KW-1133">Transmembrane helix</keyword>
<gene>
    <name evidence="2" type="ORF">MNBD_GAMMA03-1048</name>
</gene>
<reference evidence="2" key="1">
    <citation type="submission" date="2018-06" db="EMBL/GenBank/DDBJ databases">
        <authorList>
            <person name="Zhirakovskaya E."/>
        </authorList>
    </citation>
    <scope>NUCLEOTIDE SEQUENCE</scope>
</reference>
<evidence type="ECO:0000256" key="1">
    <source>
        <dbReference type="SAM" id="Phobius"/>
    </source>
</evidence>
<feature type="transmembrane region" description="Helical" evidence="1">
    <location>
        <begin position="31"/>
        <end position="56"/>
    </location>
</feature>
<keyword evidence="1" id="KW-0812">Transmembrane</keyword>
<name>A0A3B0VVM7_9ZZZZ</name>
<proteinExistence type="predicted"/>
<organism evidence="2">
    <name type="scientific">hydrothermal vent metagenome</name>
    <dbReference type="NCBI Taxonomy" id="652676"/>
    <lineage>
        <taxon>unclassified sequences</taxon>
        <taxon>metagenomes</taxon>
        <taxon>ecological metagenomes</taxon>
    </lineage>
</organism>
<protein>
    <submittedName>
        <fullName evidence="2">Uncharacterized protein</fullName>
    </submittedName>
</protein>
<dbReference type="EMBL" id="UOFC01000125">
    <property type="protein sequence ID" value="VAW47101.1"/>
    <property type="molecule type" value="Genomic_DNA"/>
</dbReference>
<feature type="transmembrane region" description="Helical" evidence="1">
    <location>
        <begin position="6"/>
        <end position="24"/>
    </location>
</feature>
<keyword evidence="1" id="KW-0472">Membrane</keyword>
<evidence type="ECO:0000313" key="2">
    <source>
        <dbReference type="EMBL" id="VAW47101.1"/>
    </source>
</evidence>